<dbReference type="AlphaFoldDB" id="A0A392R8W5"/>
<feature type="non-terminal residue" evidence="2">
    <location>
        <position position="1"/>
    </location>
</feature>
<evidence type="ECO:0000256" key="1">
    <source>
        <dbReference type="SAM" id="MobiDB-lite"/>
    </source>
</evidence>
<evidence type="ECO:0000313" key="3">
    <source>
        <dbReference type="Proteomes" id="UP000265520"/>
    </source>
</evidence>
<proteinExistence type="predicted"/>
<reference evidence="2 3" key="1">
    <citation type="journal article" date="2018" name="Front. Plant Sci.">
        <title>Red Clover (Trifolium pratense) and Zigzag Clover (T. medium) - A Picture of Genomic Similarities and Differences.</title>
        <authorList>
            <person name="Dluhosova J."/>
            <person name="Istvanek J."/>
            <person name="Nedelnik J."/>
            <person name="Repkova J."/>
        </authorList>
    </citation>
    <scope>NUCLEOTIDE SEQUENCE [LARGE SCALE GENOMIC DNA]</scope>
    <source>
        <strain evidence="3">cv. 10/8</strain>
        <tissue evidence="2">Leaf</tissue>
    </source>
</reference>
<feature type="region of interest" description="Disordered" evidence="1">
    <location>
        <begin position="46"/>
        <end position="67"/>
    </location>
</feature>
<feature type="compositionally biased region" description="Pro residues" evidence="1">
    <location>
        <begin position="52"/>
        <end position="67"/>
    </location>
</feature>
<keyword evidence="3" id="KW-1185">Reference proteome</keyword>
<organism evidence="2 3">
    <name type="scientific">Trifolium medium</name>
    <dbReference type="NCBI Taxonomy" id="97028"/>
    <lineage>
        <taxon>Eukaryota</taxon>
        <taxon>Viridiplantae</taxon>
        <taxon>Streptophyta</taxon>
        <taxon>Embryophyta</taxon>
        <taxon>Tracheophyta</taxon>
        <taxon>Spermatophyta</taxon>
        <taxon>Magnoliopsida</taxon>
        <taxon>eudicotyledons</taxon>
        <taxon>Gunneridae</taxon>
        <taxon>Pentapetalae</taxon>
        <taxon>rosids</taxon>
        <taxon>fabids</taxon>
        <taxon>Fabales</taxon>
        <taxon>Fabaceae</taxon>
        <taxon>Papilionoideae</taxon>
        <taxon>50 kb inversion clade</taxon>
        <taxon>NPAAA clade</taxon>
        <taxon>Hologalegina</taxon>
        <taxon>IRL clade</taxon>
        <taxon>Trifolieae</taxon>
        <taxon>Trifolium</taxon>
    </lineage>
</organism>
<dbReference type="Proteomes" id="UP000265520">
    <property type="component" value="Unassembled WGS sequence"/>
</dbReference>
<accession>A0A392R8W5</accession>
<comment type="caution">
    <text evidence="2">The sequence shown here is derived from an EMBL/GenBank/DDBJ whole genome shotgun (WGS) entry which is preliminary data.</text>
</comment>
<dbReference type="EMBL" id="LXQA010196163">
    <property type="protein sequence ID" value="MCI32504.1"/>
    <property type="molecule type" value="Genomic_DNA"/>
</dbReference>
<protein>
    <submittedName>
        <fullName evidence="2">Uncharacterized protein</fullName>
    </submittedName>
</protein>
<evidence type="ECO:0000313" key="2">
    <source>
        <dbReference type="EMBL" id="MCI32504.1"/>
    </source>
</evidence>
<name>A0A392R8W5_9FABA</name>
<sequence>IVPHVVVSSLSLTEETTETLTSPSPLPTLPFDLIAEILCRQNPQSTLSCPIPQSPPESNTPPLAAPY</sequence>